<protein>
    <recommendedName>
        <fullName evidence="5">Lipoprotein</fullName>
    </recommendedName>
</protein>
<dbReference type="EMBL" id="BMQQ01000006">
    <property type="protein sequence ID" value="GGT28179.1"/>
    <property type="molecule type" value="Genomic_DNA"/>
</dbReference>
<sequence length="204" mass="20587">MIRISRGLAGAAMVVTLAASAACGGGGDGPEPNRTTATPETTDTETDPARGDTLGTIFPGKGGGGQAAPVRVPTAKVNERTGGKLKFRNDTDGDVSMGDPQAKPDEPGKGQTFASRGNCPDPLPAGEECEMTVGHTAYVAGPYSGVVTIETSDGETITVPYSGEAVGDDATDTSSPTPGTTDPTGPTETETPDVETTEPEPYLS</sequence>
<gene>
    <name evidence="3" type="ORF">GCM10014713_22200</name>
</gene>
<reference evidence="3" key="2">
    <citation type="submission" date="2020-09" db="EMBL/GenBank/DDBJ databases">
        <authorList>
            <person name="Sun Q."/>
            <person name="Ohkuma M."/>
        </authorList>
    </citation>
    <scope>NUCLEOTIDE SEQUENCE</scope>
    <source>
        <strain evidence="3">JCM 3172</strain>
    </source>
</reference>
<proteinExistence type="predicted"/>
<dbReference type="Proteomes" id="UP000619486">
    <property type="component" value="Unassembled WGS sequence"/>
</dbReference>
<comment type="caution">
    <text evidence="3">The sequence shown here is derived from an EMBL/GenBank/DDBJ whole genome shotgun (WGS) entry which is preliminary data.</text>
</comment>
<evidence type="ECO:0008006" key="5">
    <source>
        <dbReference type="Google" id="ProtNLM"/>
    </source>
</evidence>
<feature type="compositionally biased region" description="Low complexity" evidence="1">
    <location>
        <begin position="172"/>
        <end position="189"/>
    </location>
</feature>
<keyword evidence="4" id="KW-1185">Reference proteome</keyword>
<dbReference type="Gene3D" id="2.60.40.10">
    <property type="entry name" value="Immunoglobulins"/>
    <property type="match status" value="1"/>
</dbReference>
<feature type="signal peptide" evidence="2">
    <location>
        <begin position="1"/>
        <end position="21"/>
    </location>
</feature>
<reference evidence="3" key="1">
    <citation type="journal article" date="2014" name="Int. J. Syst. Evol. Microbiol.">
        <title>Complete genome sequence of Corynebacterium casei LMG S-19264T (=DSM 44701T), isolated from a smear-ripened cheese.</title>
        <authorList>
            <consortium name="US DOE Joint Genome Institute (JGI-PGF)"/>
            <person name="Walter F."/>
            <person name="Albersmeier A."/>
            <person name="Kalinowski J."/>
            <person name="Ruckert C."/>
        </authorList>
    </citation>
    <scope>NUCLEOTIDE SEQUENCE</scope>
    <source>
        <strain evidence="3">JCM 3172</strain>
    </source>
</reference>
<feature type="compositionally biased region" description="Basic and acidic residues" evidence="1">
    <location>
        <begin position="77"/>
        <end position="91"/>
    </location>
</feature>
<dbReference type="GO" id="GO:0005975">
    <property type="term" value="P:carbohydrate metabolic process"/>
    <property type="evidence" value="ECO:0007669"/>
    <property type="project" value="UniProtKB-ARBA"/>
</dbReference>
<feature type="region of interest" description="Disordered" evidence="1">
    <location>
        <begin position="22"/>
        <end position="126"/>
    </location>
</feature>
<dbReference type="InterPro" id="IPR013783">
    <property type="entry name" value="Ig-like_fold"/>
</dbReference>
<evidence type="ECO:0000313" key="4">
    <source>
        <dbReference type="Proteomes" id="UP000619486"/>
    </source>
</evidence>
<accession>A0A918GZY9</accession>
<organism evidence="3 4">
    <name type="scientific">Streptomyces purpureus</name>
    <dbReference type="NCBI Taxonomy" id="1951"/>
    <lineage>
        <taxon>Bacteria</taxon>
        <taxon>Bacillati</taxon>
        <taxon>Actinomycetota</taxon>
        <taxon>Actinomycetes</taxon>
        <taxon>Kitasatosporales</taxon>
        <taxon>Streptomycetaceae</taxon>
        <taxon>Streptomyces</taxon>
    </lineage>
</organism>
<evidence type="ECO:0000256" key="1">
    <source>
        <dbReference type="SAM" id="MobiDB-lite"/>
    </source>
</evidence>
<keyword evidence="2" id="KW-0732">Signal</keyword>
<evidence type="ECO:0000313" key="3">
    <source>
        <dbReference type="EMBL" id="GGT28179.1"/>
    </source>
</evidence>
<dbReference type="PROSITE" id="PS51257">
    <property type="entry name" value="PROKAR_LIPOPROTEIN"/>
    <property type="match status" value="1"/>
</dbReference>
<evidence type="ECO:0000256" key="2">
    <source>
        <dbReference type="SAM" id="SignalP"/>
    </source>
</evidence>
<feature type="region of interest" description="Disordered" evidence="1">
    <location>
        <begin position="155"/>
        <end position="204"/>
    </location>
</feature>
<dbReference type="AlphaFoldDB" id="A0A918GZY9"/>
<feature type="chain" id="PRO_5037456033" description="Lipoprotein" evidence="2">
    <location>
        <begin position="22"/>
        <end position="204"/>
    </location>
</feature>
<name>A0A918GZY9_9ACTN</name>